<feature type="compositionally biased region" description="Polar residues" evidence="1">
    <location>
        <begin position="73"/>
        <end position="86"/>
    </location>
</feature>
<feature type="region of interest" description="Disordered" evidence="1">
    <location>
        <begin position="73"/>
        <end position="110"/>
    </location>
</feature>
<accession>A0ABN8HV03</accession>
<dbReference type="EMBL" id="OW152824">
    <property type="protein sequence ID" value="CAH2040899.1"/>
    <property type="molecule type" value="Genomic_DNA"/>
</dbReference>
<evidence type="ECO:0000313" key="3">
    <source>
        <dbReference type="Proteomes" id="UP000837857"/>
    </source>
</evidence>
<reference evidence="2" key="1">
    <citation type="submission" date="2022-03" db="EMBL/GenBank/DDBJ databases">
        <authorList>
            <person name="Martin H S."/>
        </authorList>
    </citation>
    <scope>NUCLEOTIDE SEQUENCE</scope>
</reference>
<feature type="compositionally biased region" description="Basic residues" evidence="1">
    <location>
        <begin position="90"/>
        <end position="99"/>
    </location>
</feature>
<organism evidence="2 3">
    <name type="scientific">Iphiclides podalirius</name>
    <name type="common">scarce swallowtail</name>
    <dbReference type="NCBI Taxonomy" id="110791"/>
    <lineage>
        <taxon>Eukaryota</taxon>
        <taxon>Metazoa</taxon>
        <taxon>Ecdysozoa</taxon>
        <taxon>Arthropoda</taxon>
        <taxon>Hexapoda</taxon>
        <taxon>Insecta</taxon>
        <taxon>Pterygota</taxon>
        <taxon>Neoptera</taxon>
        <taxon>Endopterygota</taxon>
        <taxon>Lepidoptera</taxon>
        <taxon>Glossata</taxon>
        <taxon>Ditrysia</taxon>
        <taxon>Papilionoidea</taxon>
        <taxon>Papilionidae</taxon>
        <taxon>Papilioninae</taxon>
        <taxon>Iphiclides</taxon>
    </lineage>
</organism>
<proteinExistence type="predicted"/>
<evidence type="ECO:0008006" key="4">
    <source>
        <dbReference type="Google" id="ProtNLM"/>
    </source>
</evidence>
<feature type="non-terminal residue" evidence="2">
    <location>
        <position position="1"/>
    </location>
</feature>
<protein>
    <recommendedName>
        <fullName evidence="4">Ribosomal protein L2</fullName>
    </recommendedName>
</protein>
<evidence type="ECO:0000313" key="2">
    <source>
        <dbReference type="EMBL" id="CAH2040899.1"/>
    </source>
</evidence>
<gene>
    <name evidence="2" type="ORF">IPOD504_LOCUS2885</name>
</gene>
<name>A0ABN8HV03_9NEOP</name>
<evidence type="ECO:0000256" key="1">
    <source>
        <dbReference type="SAM" id="MobiDB-lite"/>
    </source>
</evidence>
<sequence>MARIPLLGFVRFIVPPFGLERYGGPFYFGHRANVPRVSVPKASPPRIGPAELSGPIRREPIADRVEGLTFFPSTSQRGRIGSQQTAAHYGVRRAPRYRPPRPPFDKVLLA</sequence>
<keyword evidence="3" id="KW-1185">Reference proteome</keyword>
<dbReference type="Proteomes" id="UP000837857">
    <property type="component" value="Chromosome 12"/>
</dbReference>